<name>F8N5L7_9BACT</name>
<dbReference type="Proteomes" id="UP000002772">
    <property type="component" value="Unassembled WGS sequence"/>
</dbReference>
<dbReference type="AlphaFoldDB" id="F8N5L7"/>
<gene>
    <name evidence="2" type="ORF">Premu_2829</name>
</gene>
<dbReference type="OrthoDB" id="1079630at2"/>
<keyword evidence="1" id="KW-0472">Membrane</keyword>
<evidence type="ECO:0008006" key="4">
    <source>
        <dbReference type="Google" id="ProtNLM"/>
    </source>
</evidence>
<dbReference type="EMBL" id="GL945017">
    <property type="protein sequence ID" value="EGN58175.1"/>
    <property type="molecule type" value="Genomic_DNA"/>
</dbReference>
<organism evidence="2 3">
    <name type="scientific">Hallella multisaccharivorax DSM 17128</name>
    <dbReference type="NCBI Taxonomy" id="688246"/>
    <lineage>
        <taxon>Bacteria</taxon>
        <taxon>Pseudomonadati</taxon>
        <taxon>Bacteroidota</taxon>
        <taxon>Bacteroidia</taxon>
        <taxon>Bacteroidales</taxon>
        <taxon>Prevotellaceae</taxon>
        <taxon>Hallella</taxon>
    </lineage>
</organism>
<evidence type="ECO:0000313" key="3">
    <source>
        <dbReference type="Proteomes" id="UP000002772"/>
    </source>
</evidence>
<accession>F8N5L7</accession>
<dbReference type="HOGENOM" id="CLU_157943_0_0_10"/>
<reference evidence="3" key="1">
    <citation type="journal article" date="2011" name="Stand. Genomic Sci.">
        <title>Non-contiguous finished genome sequence of the opportunistic oral pathogen Prevotella multisaccharivorax type strain (PPPA20).</title>
        <authorList>
            <person name="Pati A."/>
            <person name="Gronow S."/>
            <person name="Lu M."/>
            <person name="Lapidus A."/>
            <person name="Nolan M."/>
            <person name="Lucas S."/>
            <person name="Hammon N."/>
            <person name="Deshpande S."/>
            <person name="Cheng J.F."/>
            <person name="Tapia R."/>
            <person name="Han C."/>
            <person name="Goodwin L."/>
            <person name="Pitluck S."/>
            <person name="Liolios K."/>
            <person name="Pagani I."/>
            <person name="Mavromatis K."/>
            <person name="Mikhailova N."/>
            <person name="Huntemann M."/>
            <person name="Chen A."/>
            <person name="Palaniappan K."/>
            <person name="Land M."/>
            <person name="Hauser L."/>
            <person name="Detter J.C."/>
            <person name="Brambilla E.M."/>
            <person name="Rohde M."/>
            <person name="Goker M."/>
            <person name="Woyke T."/>
            <person name="Bristow J."/>
            <person name="Eisen J.A."/>
            <person name="Markowitz V."/>
            <person name="Hugenholtz P."/>
            <person name="Kyrpides N.C."/>
            <person name="Klenk H.P."/>
            <person name="Ivanova N."/>
        </authorList>
    </citation>
    <scope>NUCLEOTIDE SEQUENCE [LARGE SCALE GENOMIC DNA]</scope>
    <source>
        <strain evidence="3">DSM 17128</strain>
    </source>
</reference>
<dbReference type="RefSeq" id="WP_007576205.1">
    <property type="nucleotide sequence ID" value="NZ_BPTS01000002.1"/>
</dbReference>
<proteinExistence type="predicted"/>
<keyword evidence="1" id="KW-1133">Transmembrane helix</keyword>
<feature type="transmembrane region" description="Helical" evidence="1">
    <location>
        <begin position="75"/>
        <end position="96"/>
    </location>
</feature>
<feature type="transmembrane region" description="Helical" evidence="1">
    <location>
        <begin position="12"/>
        <end position="31"/>
    </location>
</feature>
<feature type="transmembrane region" description="Helical" evidence="1">
    <location>
        <begin position="108"/>
        <end position="129"/>
    </location>
</feature>
<feature type="transmembrane region" description="Helical" evidence="1">
    <location>
        <begin position="37"/>
        <end position="55"/>
    </location>
</feature>
<evidence type="ECO:0000256" key="1">
    <source>
        <dbReference type="SAM" id="Phobius"/>
    </source>
</evidence>
<dbReference type="STRING" id="688246.Premu_2829"/>
<evidence type="ECO:0000313" key="2">
    <source>
        <dbReference type="EMBL" id="EGN58175.1"/>
    </source>
</evidence>
<protein>
    <recommendedName>
        <fullName evidence="4">Lipoprotein</fullName>
    </recommendedName>
</protein>
<dbReference type="PROSITE" id="PS51257">
    <property type="entry name" value="PROKAR_LIPOPROTEIN"/>
    <property type="match status" value="1"/>
</dbReference>
<keyword evidence="1" id="KW-0812">Transmembrane</keyword>
<sequence>MKQLNKFQSIIFLLGGVLMVIGVACCVLALVPTVMCWVYLVGAVLFATMQVSQIYEGKDLTVKRLKRLQNLSDLLFLVAGVLLADTAFANAGHSFFSPMFSNREAYITYLYNKWVILLLVAALLEVYTAHRIDHELSQKNIKD</sequence>
<keyword evidence="3" id="KW-1185">Reference proteome</keyword>